<accession>A0A1X3RMC0</accession>
<reference evidence="1 2" key="1">
    <citation type="submission" date="2016-02" db="EMBL/GenBank/DDBJ databases">
        <title>Species-wide whole genome sequencing reveals diversity, host range in Lonsdalea quercina.</title>
        <authorList>
            <person name="Li Y."/>
        </authorList>
    </citation>
    <scope>NUCLEOTIDE SEQUENCE [LARGE SCALE GENOMIC DNA]</scope>
    <source>
        <strain evidence="1 2">LMG 26264</strain>
    </source>
</reference>
<name>A0A1X3RMC0_9GAMM</name>
<comment type="caution">
    <text evidence="1">The sequence shown here is derived from an EMBL/GenBank/DDBJ whole genome shotgun (WGS) entry which is preliminary data.</text>
</comment>
<dbReference type="OrthoDB" id="7796826at2"/>
<sequence length="477" mass="51949">MEMIEIRGGGYRGGRYTYVRSDKIRSHWRRYRLNDSEKQPVTKSFIKTVSHTGEDGVTRTRQEVDTEKLKSQLAKVRPSMTVWEQKLIDDHVNVLTDWARELNDSLKKHAESESGNIVFDGQAQLMRWTYGAGLKGTLNPFEYDIRTGKVKPTATASGKLSAYASLALAEAKSTAKVYWPDHAGTRICYPLDPVRIPGGGMGLLGVLRFDLELALSGSIGASLGIEAGVSFSGDVVKGLPVKATPTGKPGQWRNVDISKAAEEVKPGAELSLFAGAEAGANLSGKMVWLNPDKSGKGSDKFSSLAKVAVGVTGQAGWGVSGCVELSWKDGKVRIRVKGGVCSGLGAKGSVTLEVDGKAIMTEFMPCLAYMLRNADYTRLMDVMTIKDYGYFCAIPLLTGMYSLNRAIDAAEGINDVLERSWINKEARVRLMERILADDEYLKYSPPESKGAAIAALIEKNFWDEVASPASHPTQHGR</sequence>
<gene>
    <name evidence="1" type="ORF">AU511_16080</name>
</gene>
<proteinExistence type="predicted"/>
<protein>
    <submittedName>
        <fullName evidence="1">Uncharacterized protein</fullName>
    </submittedName>
</protein>
<dbReference type="RefSeq" id="WP_139829412.1">
    <property type="nucleotide sequence ID" value="NZ_LUTP01000079.1"/>
</dbReference>
<dbReference type="Proteomes" id="UP000194020">
    <property type="component" value="Unassembled WGS sequence"/>
</dbReference>
<evidence type="ECO:0000313" key="1">
    <source>
        <dbReference type="EMBL" id="OSN02875.1"/>
    </source>
</evidence>
<dbReference type="AlphaFoldDB" id="A0A1X3RMC0"/>
<dbReference type="EMBL" id="LUTP01000079">
    <property type="protein sequence ID" value="OSN02875.1"/>
    <property type="molecule type" value="Genomic_DNA"/>
</dbReference>
<evidence type="ECO:0000313" key="2">
    <source>
        <dbReference type="Proteomes" id="UP000194020"/>
    </source>
</evidence>
<organism evidence="1 2">
    <name type="scientific">Lonsdalea iberica</name>
    <dbReference type="NCBI Taxonomy" id="1082703"/>
    <lineage>
        <taxon>Bacteria</taxon>
        <taxon>Pseudomonadati</taxon>
        <taxon>Pseudomonadota</taxon>
        <taxon>Gammaproteobacteria</taxon>
        <taxon>Enterobacterales</taxon>
        <taxon>Pectobacteriaceae</taxon>
        <taxon>Lonsdalea</taxon>
    </lineage>
</organism>